<dbReference type="GO" id="GO:0003677">
    <property type="term" value="F:DNA binding"/>
    <property type="evidence" value="ECO:0007669"/>
    <property type="project" value="UniProtKB-KW"/>
</dbReference>
<dbReference type="CDD" id="cd02209">
    <property type="entry name" value="cupin_XRE_C"/>
    <property type="match status" value="1"/>
</dbReference>
<dbReference type="SMART" id="SM00530">
    <property type="entry name" value="HTH_XRE"/>
    <property type="match status" value="1"/>
</dbReference>
<dbReference type="CDD" id="cd00093">
    <property type="entry name" value="HTH_XRE"/>
    <property type="match status" value="1"/>
</dbReference>
<dbReference type="GO" id="GO:0003700">
    <property type="term" value="F:DNA-binding transcription factor activity"/>
    <property type="evidence" value="ECO:0007669"/>
    <property type="project" value="TreeGrafter"/>
</dbReference>
<dbReference type="Proteomes" id="UP000325161">
    <property type="component" value="Chromosome"/>
</dbReference>
<dbReference type="InterPro" id="IPR013096">
    <property type="entry name" value="Cupin_2"/>
</dbReference>
<dbReference type="SUPFAM" id="SSF47413">
    <property type="entry name" value="lambda repressor-like DNA-binding domains"/>
    <property type="match status" value="1"/>
</dbReference>
<organism evidence="3 4">
    <name type="scientific">Pigmentiphaga aceris</name>
    <dbReference type="NCBI Taxonomy" id="1940612"/>
    <lineage>
        <taxon>Bacteria</taxon>
        <taxon>Pseudomonadati</taxon>
        <taxon>Pseudomonadota</taxon>
        <taxon>Betaproteobacteria</taxon>
        <taxon>Burkholderiales</taxon>
        <taxon>Alcaligenaceae</taxon>
        <taxon>Pigmentiphaga</taxon>
    </lineage>
</organism>
<reference evidence="3 4" key="1">
    <citation type="submission" date="2019-08" db="EMBL/GenBank/DDBJ databases">
        <title>Amphibian skin-associated Pigmentiphaga: genome sequence and occurrence across geography and hosts.</title>
        <authorList>
            <person name="Bletz M.C."/>
            <person name="Bunk B."/>
            <person name="Sproeer C."/>
            <person name="Biwer P."/>
            <person name="Reiter S."/>
            <person name="Rabemananjara F.C.E."/>
            <person name="Schulz S."/>
            <person name="Overmann J."/>
            <person name="Vences M."/>
        </authorList>
    </citation>
    <scope>NUCLEOTIDE SEQUENCE [LARGE SCALE GENOMIC DNA]</scope>
    <source>
        <strain evidence="3 4">Mada1488</strain>
    </source>
</reference>
<keyword evidence="4" id="KW-1185">Reference proteome</keyword>
<evidence type="ECO:0000313" key="3">
    <source>
        <dbReference type="EMBL" id="QEI04469.1"/>
    </source>
</evidence>
<keyword evidence="1" id="KW-0238">DNA-binding</keyword>
<dbReference type="InterPro" id="IPR011051">
    <property type="entry name" value="RmlC_Cupin_sf"/>
</dbReference>
<dbReference type="EMBL" id="CP043046">
    <property type="protein sequence ID" value="QEI04469.1"/>
    <property type="molecule type" value="Genomic_DNA"/>
</dbReference>
<dbReference type="Gene3D" id="1.10.260.40">
    <property type="entry name" value="lambda repressor-like DNA-binding domains"/>
    <property type="match status" value="1"/>
</dbReference>
<dbReference type="OrthoDB" id="73827at2"/>
<sequence>MNPSFPDPSAAIAAHVKQERDARGWSLAELAKRSGVSKAMISKIERAEASPTASVLGKLSGAFGLQLSALLAMAEQSDGRLLRYTEQPVWIDPETDYVRRTISPRNGGVLELLRIDLPPNARVSYPPDAFTVQHQLLWVLEGTLVFLEGEETHRLAKGDCLQLGRPVACTFSNPGDEPCAYLIALAKR</sequence>
<dbReference type="PANTHER" id="PTHR46797:SF10">
    <property type="entry name" value="BLR1115 PROTEIN"/>
    <property type="match status" value="1"/>
</dbReference>
<protein>
    <submittedName>
        <fullName evidence="3">Helix-turn-helix domain-containing protein</fullName>
    </submittedName>
</protein>
<dbReference type="InterPro" id="IPR050807">
    <property type="entry name" value="TransReg_Diox_bact_type"/>
</dbReference>
<dbReference type="KEGG" id="pacr:FXN63_00440"/>
<evidence type="ECO:0000259" key="2">
    <source>
        <dbReference type="PROSITE" id="PS50943"/>
    </source>
</evidence>
<dbReference type="InterPro" id="IPR010982">
    <property type="entry name" value="Lambda_DNA-bd_dom_sf"/>
</dbReference>
<dbReference type="PANTHER" id="PTHR46797">
    <property type="entry name" value="HTH-TYPE TRANSCRIPTIONAL REGULATOR"/>
    <property type="match status" value="1"/>
</dbReference>
<dbReference type="Gene3D" id="2.60.120.10">
    <property type="entry name" value="Jelly Rolls"/>
    <property type="match status" value="1"/>
</dbReference>
<dbReference type="SUPFAM" id="SSF51182">
    <property type="entry name" value="RmlC-like cupins"/>
    <property type="match status" value="1"/>
</dbReference>
<gene>
    <name evidence="3" type="ORF">FXN63_00440</name>
</gene>
<dbReference type="InterPro" id="IPR014710">
    <property type="entry name" value="RmlC-like_jellyroll"/>
</dbReference>
<dbReference type="Pfam" id="PF01381">
    <property type="entry name" value="HTH_3"/>
    <property type="match status" value="1"/>
</dbReference>
<dbReference type="RefSeq" id="WP_148811797.1">
    <property type="nucleotide sequence ID" value="NZ_CP043046.1"/>
</dbReference>
<name>A0A5C0AQT7_9BURK</name>
<feature type="domain" description="HTH cro/C1-type" evidence="2">
    <location>
        <begin position="16"/>
        <end position="70"/>
    </location>
</feature>
<dbReference type="PROSITE" id="PS50943">
    <property type="entry name" value="HTH_CROC1"/>
    <property type="match status" value="1"/>
</dbReference>
<evidence type="ECO:0000256" key="1">
    <source>
        <dbReference type="ARBA" id="ARBA00023125"/>
    </source>
</evidence>
<accession>A0A5C0AQT7</accession>
<evidence type="ECO:0000313" key="4">
    <source>
        <dbReference type="Proteomes" id="UP000325161"/>
    </source>
</evidence>
<proteinExistence type="predicted"/>
<dbReference type="GO" id="GO:0005829">
    <property type="term" value="C:cytosol"/>
    <property type="evidence" value="ECO:0007669"/>
    <property type="project" value="TreeGrafter"/>
</dbReference>
<dbReference type="InterPro" id="IPR001387">
    <property type="entry name" value="Cro/C1-type_HTH"/>
</dbReference>
<dbReference type="Pfam" id="PF07883">
    <property type="entry name" value="Cupin_2"/>
    <property type="match status" value="1"/>
</dbReference>
<dbReference type="AlphaFoldDB" id="A0A5C0AQT7"/>